<evidence type="ECO:0000313" key="2">
    <source>
        <dbReference type="EMBL" id="KAG8538951.1"/>
    </source>
</evidence>
<dbReference type="EMBL" id="WNYA01017415">
    <property type="protein sequence ID" value="KAG8538951.1"/>
    <property type="molecule type" value="Genomic_DNA"/>
</dbReference>
<accession>A0AAV6YPT0</accession>
<feature type="chain" id="PRO_5043439995" description="Secreted protein" evidence="1">
    <location>
        <begin position="22"/>
        <end position="118"/>
    </location>
</feature>
<proteinExistence type="predicted"/>
<sequence>MYSKALLVCVLHLLTFCILLIHRPELHKYLTCSAVTWLQPGAVVSFLYTHRLQWPPAPGSTWRSHYTIIPHIIIQAVSHVYRSISYTQMLQGAPAPGSTWRSHYTIIPHIIIQAVIPS</sequence>
<comment type="caution">
    <text evidence="2">The sequence shown here is derived from an EMBL/GenBank/DDBJ whole genome shotgun (WGS) entry which is preliminary data.</text>
</comment>
<evidence type="ECO:0000313" key="3">
    <source>
        <dbReference type="Proteomes" id="UP000824782"/>
    </source>
</evidence>
<organism evidence="2 3">
    <name type="scientific">Engystomops pustulosus</name>
    <name type="common">Tungara frog</name>
    <name type="synonym">Physalaemus pustulosus</name>
    <dbReference type="NCBI Taxonomy" id="76066"/>
    <lineage>
        <taxon>Eukaryota</taxon>
        <taxon>Metazoa</taxon>
        <taxon>Chordata</taxon>
        <taxon>Craniata</taxon>
        <taxon>Vertebrata</taxon>
        <taxon>Euteleostomi</taxon>
        <taxon>Amphibia</taxon>
        <taxon>Batrachia</taxon>
        <taxon>Anura</taxon>
        <taxon>Neobatrachia</taxon>
        <taxon>Hyloidea</taxon>
        <taxon>Leptodactylidae</taxon>
        <taxon>Leiuperinae</taxon>
        <taxon>Engystomops</taxon>
    </lineage>
</organism>
<evidence type="ECO:0000256" key="1">
    <source>
        <dbReference type="SAM" id="SignalP"/>
    </source>
</evidence>
<name>A0AAV6YPT0_ENGPU</name>
<keyword evidence="1" id="KW-0732">Signal</keyword>
<keyword evidence="3" id="KW-1185">Reference proteome</keyword>
<gene>
    <name evidence="2" type="ORF">GDO81_021720</name>
</gene>
<feature type="signal peptide" evidence="1">
    <location>
        <begin position="1"/>
        <end position="21"/>
    </location>
</feature>
<protein>
    <recommendedName>
        <fullName evidence="4">Secreted protein</fullName>
    </recommendedName>
</protein>
<dbReference type="Proteomes" id="UP000824782">
    <property type="component" value="Unassembled WGS sequence"/>
</dbReference>
<reference evidence="2" key="1">
    <citation type="thesis" date="2020" institute="ProQuest LLC" country="789 East Eisenhower Parkway, Ann Arbor, MI, USA">
        <title>Comparative Genomics and Chromosome Evolution.</title>
        <authorList>
            <person name="Mudd A.B."/>
        </authorList>
    </citation>
    <scope>NUCLEOTIDE SEQUENCE</scope>
    <source>
        <strain evidence="2">237g6f4</strain>
        <tissue evidence="2">Blood</tissue>
    </source>
</reference>
<evidence type="ECO:0008006" key="4">
    <source>
        <dbReference type="Google" id="ProtNLM"/>
    </source>
</evidence>
<dbReference type="AlphaFoldDB" id="A0AAV6YPT0"/>